<dbReference type="GO" id="GO:0000724">
    <property type="term" value="P:double-strand break repair via homologous recombination"/>
    <property type="evidence" value="ECO:0007669"/>
    <property type="project" value="InterPro"/>
</dbReference>
<sequence length="245" mass="28012">MSVGLDRMRSAISTLDDANQTLRMELGSSLVMLKMVAEDLEVDSQTELVEELGEATKEMIELMEEFDCHNKALHSLRDEYTIGEDTTDFETLLSERAENIKAQSYVQPEQHVLYKQFQEAVWKVHHAGEPMPGQEKEDLIMYNTQFNVVNTKCPISGKEVIHLDNPVRSSDCMHIYDKEAVMNYLKQYKNKARPCPCAAAGCPKPLVMERLVCDPMLKVEIQELRMRGRVNTQVHEVAECTELDD</sequence>
<evidence type="ECO:0000256" key="3">
    <source>
        <dbReference type="ARBA" id="ARBA00008212"/>
    </source>
</evidence>
<evidence type="ECO:0000256" key="7">
    <source>
        <dbReference type="ARBA" id="ARBA00022786"/>
    </source>
</evidence>
<dbReference type="EMBL" id="JABFUD020000020">
    <property type="protein sequence ID" value="KAI5064178.1"/>
    <property type="molecule type" value="Genomic_DNA"/>
</dbReference>
<dbReference type="CDD" id="cd16651">
    <property type="entry name" value="SPL-RING_NSE2"/>
    <property type="match status" value="1"/>
</dbReference>
<keyword evidence="13" id="KW-1185">Reference proteome</keyword>
<evidence type="ECO:0000256" key="8">
    <source>
        <dbReference type="ARBA" id="ARBA00022833"/>
    </source>
</evidence>
<dbReference type="GO" id="GO:0016925">
    <property type="term" value="P:protein sumoylation"/>
    <property type="evidence" value="ECO:0007669"/>
    <property type="project" value="TreeGrafter"/>
</dbReference>
<evidence type="ECO:0000256" key="2">
    <source>
        <dbReference type="ARBA" id="ARBA00004718"/>
    </source>
</evidence>
<organism evidence="12 13">
    <name type="scientific">Adiantum capillus-veneris</name>
    <name type="common">Maidenhair fern</name>
    <dbReference type="NCBI Taxonomy" id="13818"/>
    <lineage>
        <taxon>Eukaryota</taxon>
        <taxon>Viridiplantae</taxon>
        <taxon>Streptophyta</taxon>
        <taxon>Embryophyta</taxon>
        <taxon>Tracheophyta</taxon>
        <taxon>Polypodiopsida</taxon>
        <taxon>Polypodiidae</taxon>
        <taxon>Polypodiales</taxon>
        <taxon>Pteridineae</taxon>
        <taxon>Pteridaceae</taxon>
        <taxon>Vittarioideae</taxon>
        <taxon>Adiantum</taxon>
    </lineage>
</organism>
<evidence type="ECO:0000313" key="13">
    <source>
        <dbReference type="Proteomes" id="UP000886520"/>
    </source>
</evidence>
<evidence type="ECO:0000256" key="9">
    <source>
        <dbReference type="ARBA" id="ARBA00023242"/>
    </source>
</evidence>
<reference evidence="12" key="1">
    <citation type="submission" date="2021-01" db="EMBL/GenBank/DDBJ databases">
        <title>Adiantum capillus-veneris genome.</title>
        <authorList>
            <person name="Fang Y."/>
            <person name="Liao Q."/>
        </authorList>
    </citation>
    <scope>NUCLEOTIDE SEQUENCE</scope>
    <source>
        <strain evidence="12">H3</strain>
        <tissue evidence="12">Leaf</tissue>
    </source>
</reference>
<dbReference type="SUPFAM" id="SSF57850">
    <property type="entry name" value="RING/U-box"/>
    <property type="match status" value="1"/>
</dbReference>
<dbReference type="GO" id="GO:0030915">
    <property type="term" value="C:Smc5-Smc6 complex"/>
    <property type="evidence" value="ECO:0007669"/>
    <property type="project" value="InterPro"/>
</dbReference>
<comment type="caution">
    <text evidence="12">The sequence shown here is derived from an EMBL/GenBank/DDBJ whole genome shotgun (WGS) entry which is preliminary data.</text>
</comment>
<dbReference type="PANTHER" id="PTHR21330:SF1">
    <property type="entry name" value="E3 SUMO-PROTEIN LIGASE NSE2"/>
    <property type="match status" value="1"/>
</dbReference>
<protein>
    <recommendedName>
        <fullName evidence="11">SP-RING-type domain-containing protein</fullName>
    </recommendedName>
</protein>
<keyword evidence="9" id="KW-0539">Nucleus</keyword>
<comment type="subcellular location">
    <subcellularLocation>
        <location evidence="1">Nucleus</location>
    </subcellularLocation>
</comment>
<evidence type="ECO:0000256" key="10">
    <source>
        <dbReference type="PROSITE-ProRule" id="PRU00452"/>
    </source>
</evidence>
<accession>A0A9D4Z6H1</accession>
<keyword evidence="6 10" id="KW-0863">Zinc-finger</keyword>
<comment type="pathway">
    <text evidence="2">Protein modification; protein sumoylation.</text>
</comment>
<dbReference type="Proteomes" id="UP000886520">
    <property type="component" value="Chromosome 20"/>
</dbReference>
<dbReference type="PROSITE" id="PS51044">
    <property type="entry name" value="ZF_SP_RING"/>
    <property type="match status" value="1"/>
</dbReference>
<dbReference type="AlphaFoldDB" id="A0A9D4Z6H1"/>
<keyword evidence="7" id="KW-0833">Ubl conjugation pathway</keyword>
<evidence type="ECO:0000256" key="1">
    <source>
        <dbReference type="ARBA" id="ARBA00004123"/>
    </source>
</evidence>
<evidence type="ECO:0000256" key="5">
    <source>
        <dbReference type="ARBA" id="ARBA00022723"/>
    </source>
</evidence>
<keyword evidence="4" id="KW-0808">Transferase</keyword>
<evidence type="ECO:0000313" key="12">
    <source>
        <dbReference type="EMBL" id="KAI5064178.1"/>
    </source>
</evidence>
<dbReference type="Gene3D" id="3.30.40.10">
    <property type="entry name" value="Zinc/RING finger domain, C3HC4 (zinc finger)"/>
    <property type="match status" value="1"/>
</dbReference>
<dbReference type="InterPro" id="IPR026846">
    <property type="entry name" value="Nse2(Mms21)"/>
</dbReference>
<dbReference type="GO" id="GO:0061665">
    <property type="term" value="F:SUMO ligase activity"/>
    <property type="evidence" value="ECO:0007669"/>
    <property type="project" value="TreeGrafter"/>
</dbReference>
<keyword evidence="5" id="KW-0479">Metal-binding</keyword>
<evidence type="ECO:0000256" key="6">
    <source>
        <dbReference type="ARBA" id="ARBA00022771"/>
    </source>
</evidence>
<dbReference type="OrthoDB" id="26899at2759"/>
<dbReference type="Pfam" id="PF11789">
    <property type="entry name" value="zf-Nse"/>
    <property type="match status" value="1"/>
</dbReference>
<name>A0A9D4Z6H1_ADICA</name>
<feature type="domain" description="SP-RING-type" evidence="11">
    <location>
        <begin position="135"/>
        <end position="226"/>
    </location>
</feature>
<evidence type="ECO:0000256" key="4">
    <source>
        <dbReference type="ARBA" id="ARBA00022679"/>
    </source>
</evidence>
<evidence type="ECO:0000259" key="11">
    <source>
        <dbReference type="PROSITE" id="PS51044"/>
    </source>
</evidence>
<gene>
    <name evidence="12" type="ORF">GOP47_0020848</name>
</gene>
<dbReference type="InterPro" id="IPR013083">
    <property type="entry name" value="Znf_RING/FYVE/PHD"/>
</dbReference>
<dbReference type="GO" id="GO:0005634">
    <property type="term" value="C:nucleus"/>
    <property type="evidence" value="ECO:0007669"/>
    <property type="project" value="UniProtKB-SubCell"/>
</dbReference>
<keyword evidence="8" id="KW-0862">Zinc</keyword>
<dbReference type="InterPro" id="IPR004181">
    <property type="entry name" value="Znf_MIZ"/>
</dbReference>
<dbReference type="GO" id="GO:0008270">
    <property type="term" value="F:zinc ion binding"/>
    <property type="evidence" value="ECO:0007669"/>
    <property type="project" value="UniProtKB-KW"/>
</dbReference>
<proteinExistence type="inferred from homology"/>
<comment type="similarity">
    <text evidence="3">Belongs to the NSE2 family.</text>
</comment>
<dbReference type="PANTHER" id="PTHR21330">
    <property type="entry name" value="E3 SUMO-PROTEIN LIGASE NSE2"/>
    <property type="match status" value="1"/>
</dbReference>